<evidence type="ECO:0000313" key="2">
    <source>
        <dbReference type="Proteomes" id="UP000257109"/>
    </source>
</evidence>
<reference evidence="1" key="1">
    <citation type="submission" date="2018-05" db="EMBL/GenBank/DDBJ databases">
        <title>Draft genome of Mucuna pruriens seed.</title>
        <authorList>
            <person name="Nnadi N.E."/>
            <person name="Vos R."/>
            <person name="Hasami M.H."/>
            <person name="Devisetty U.K."/>
            <person name="Aguiy J.C."/>
        </authorList>
    </citation>
    <scope>NUCLEOTIDE SEQUENCE [LARGE SCALE GENOMIC DNA]</scope>
    <source>
        <strain evidence="1">JCA_2017</strain>
    </source>
</reference>
<protein>
    <submittedName>
        <fullName evidence="1">Uncharacterized protein</fullName>
    </submittedName>
</protein>
<dbReference type="AlphaFoldDB" id="A0A371EDQ2"/>
<keyword evidence="2" id="KW-1185">Reference proteome</keyword>
<proteinExistence type="predicted"/>
<dbReference type="EMBL" id="QJKJ01014546">
    <property type="protein sequence ID" value="RDX64129.1"/>
    <property type="molecule type" value="Genomic_DNA"/>
</dbReference>
<evidence type="ECO:0000313" key="1">
    <source>
        <dbReference type="EMBL" id="RDX64129.1"/>
    </source>
</evidence>
<sequence length="83" mass="9743">MMPLYQSRLFLFQLGQITFNKEAQLSNVARMECALRLIGRILTPPMQMQHILEELPNLTRQPPCMTFQCLPFTKMNMIQTQAR</sequence>
<name>A0A371EDQ2_MUCPR</name>
<feature type="non-terminal residue" evidence="1">
    <location>
        <position position="1"/>
    </location>
</feature>
<dbReference type="Proteomes" id="UP000257109">
    <property type="component" value="Unassembled WGS sequence"/>
</dbReference>
<dbReference type="OrthoDB" id="942283at2759"/>
<accession>A0A371EDQ2</accession>
<organism evidence="1 2">
    <name type="scientific">Mucuna pruriens</name>
    <name type="common">Velvet bean</name>
    <name type="synonym">Dolichos pruriens</name>
    <dbReference type="NCBI Taxonomy" id="157652"/>
    <lineage>
        <taxon>Eukaryota</taxon>
        <taxon>Viridiplantae</taxon>
        <taxon>Streptophyta</taxon>
        <taxon>Embryophyta</taxon>
        <taxon>Tracheophyta</taxon>
        <taxon>Spermatophyta</taxon>
        <taxon>Magnoliopsida</taxon>
        <taxon>eudicotyledons</taxon>
        <taxon>Gunneridae</taxon>
        <taxon>Pentapetalae</taxon>
        <taxon>rosids</taxon>
        <taxon>fabids</taxon>
        <taxon>Fabales</taxon>
        <taxon>Fabaceae</taxon>
        <taxon>Papilionoideae</taxon>
        <taxon>50 kb inversion clade</taxon>
        <taxon>NPAAA clade</taxon>
        <taxon>indigoferoid/millettioid clade</taxon>
        <taxon>Phaseoleae</taxon>
        <taxon>Mucuna</taxon>
    </lineage>
</organism>
<gene>
    <name evidence="1" type="ORF">CR513_57347</name>
</gene>
<comment type="caution">
    <text evidence="1">The sequence shown here is derived from an EMBL/GenBank/DDBJ whole genome shotgun (WGS) entry which is preliminary data.</text>
</comment>